<reference evidence="1 2" key="1">
    <citation type="journal article" date="2024" name="Int. J. Syst. Evol. Microbiol.">
        <title>Proposal of Lactobacillus amylovorus subsp. animalis subsp. nov. and an emended description of Lactobacillus amylovorus.</title>
        <authorList>
            <person name="Yamane K."/>
            <person name="Tanizawa Y."/>
            <person name="Kobayashi H."/>
            <person name="Kamizono T."/>
            <person name="Kojima Y."/>
            <person name="Takagi H."/>
            <person name="Tohno M."/>
        </authorList>
    </citation>
    <scope>NUCLEOTIDE SEQUENCE [LARGE SCALE GENOMIC DNA]</scope>
    <source>
        <strain evidence="1 2">TKL145</strain>
    </source>
</reference>
<protein>
    <submittedName>
        <fullName evidence="1">Uncharacterized protein</fullName>
    </submittedName>
</protein>
<proteinExistence type="predicted"/>
<dbReference type="RefSeq" id="WP_353303157.1">
    <property type="nucleotide sequence ID" value="NZ_BAAAAK010000022.1"/>
</dbReference>
<gene>
    <name evidence="1" type="ORF">LATKL145_15990</name>
</gene>
<dbReference type="AlphaFoldDB" id="A0ABC9VQ39"/>
<reference evidence="2" key="2">
    <citation type="submission" date="2024-01" db="EMBL/GenBank/DDBJ databases">
        <title>Draft genome sequence of Lactobacillus amylovorus strain TKL145.</title>
        <authorList>
            <person name="Tohno M."/>
            <person name="Tanizawa Y."/>
        </authorList>
    </citation>
    <scope>NUCLEOTIDE SEQUENCE [LARGE SCALE GENOMIC DNA]</scope>
    <source>
        <strain evidence="2">TKL145</strain>
    </source>
</reference>
<dbReference type="EMBL" id="BAAAAK010000022">
    <property type="protein sequence ID" value="GAA0043187.1"/>
    <property type="molecule type" value="Genomic_DNA"/>
</dbReference>
<dbReference type="Proteomes" id="UP001437574">
    <property type="component" value="Unassembled WGS sequence"/>
</dbReference>
<comment type="caution">
    <text evidence="1">The sequence shown here is derived from an EMBL/GenBank/DDBJ whole genome shotgun (WGS) entry which is preliminary data.</text>
</comment>
<sequence length="96" mass="11360">MGGLDPLEIWIKFKTTANEIGYFHFGADLNNNFTKYFFVKGQEPVSVYGDDLLLSKNNYLIRKIEKKFKKKPSYKNVTISEEEFEDLEKEIREQKN</sequence>
<evidence type="ECO:0000313" key="1">
    <source>
        <dbReference type="EMBL" id="GAA0043187.1"/>
    </source>
</evidence>
<organism evidence="1 2">
    <name type="scientific">Lactobacillus amylovorus subsp. animalium</name>
    <dbReference type="NCBI Taxonomy" id="3378536"/>
    <lineage>
        <taxon>Bacteria</taxon>
        <taxon>Bacillati</taxon>
        <taxon>Bacillota</taxon>
        <taxon>Bacilli</taxon>
        <taxon>Lactobacillales</taxon>
        <taxon>Lactobacillaceae</taxon>
        <taxon>Lactobacillus</taxon>
    </lineage>
</organism>
<accession>A0ABC9VQ39</accession>
<name>A0ABC9VQ39_LACAM</name>
<evidence type="ECO:0000313" key="2">
    <source>
        <dbReference type="Proteomes" id="UP001437574"/>
    </source>
</evidence>